<dbReference type="PROSITE" id="PS50110">
    <property type="entry name" value="RESPONSE_REGULATORY"/>
    <property type="match status" value="1"/>
</dbReference>
<dbReference type="InterPro" id="IPR011006">
    <property type="entry name" value="CheY-like_superfamily"/>
</dbReference>
<dbReference type="PANTHER" id="PTHR44591">
    <property type="entry name" value="STRESS RESPONSE REGULATOR PROTEIN 1"/>
    <property type="match status" value="1"/>
</dbReference>
<dbReference type="PATRIC" id="fig|1365251.3.peg.298"/>
<feature type="region of interest" description="Disordered" evidence="3">
    <location>
        <begin position="353"/>
        <end position="378"/>
    </location>
</feature>
<dbReference type="Proteomes" id="UP000076503">
    <property type="component" value="Unassembled WGS sequence"/>
</dbReference>
<dbReference type="CDD" id="cd00156">
    <property type="entry name" value="REC"/>
    <property type="match status" value="1"/>
</dbReference>
<accession>A0A161YB60</accession>
<feature type="domain" description="Response regulatory" evidence="4">
    <location>
        <begin position="7"/>
        <end position="123"/>
    </location>
</feature>
<organism evidence="5 6">
    <name type="scientific">Pseudoalteromonas luteoviolacea H33</name>
    <dbReference type="NCBI Taxonomy" id="1365251"/>
    <lineage>
        <taxon>Bacteria</taxon>
        <taxon>Pseudomonadati</taxon>
        <taxon>Pseudomonadota</taxon>
        <taxon>Gammaproteobacteria</taxon>
        <taxon>Alteromonadales</taxon>
        <taxon>Pseudoalteromonadaceae</taxon>
        <taxon>Pseudoalteromonas</taxon>
    </lineage>
</organism>
<dbReference type="PANTHER" id="PTHR44591:SF3">
    <property type="entry name" value="RESPONSE REGULATORY DOMAIN-CONTAINING PROTEIN"/>
    <property type="match status" value="1"/>
</dbReference>
<dbReference type="OrthoDB" id="9802186at2"/>
<evidence type="ECO:0000256" key="1">
    <source>
        <dbReference type="ARBA" id="ARBA00022553"/>
    </source>
</evidence>
<dbReference type="Gene3D" id="3.40.50.2300">
    <property type="match status" value="1"/>
</dbReference>
<keyword evidence="1 2" id="KW-0597">Phosphoprotein</keyword>
<dbReference type="InterPro" id="IPR001789">
    <property type="entry name" value="Sig_transdc_resp-reg_receiver"/>
</dbReference>
<dbReference type="EMBL" id="AUXZ01000013">
    <property type="protein sequence ID" value="KZN55497.1"/>
    <property type="molecule type" value="Genomic_DNA"/>
</dbReference>
<proteinExistence type="predicted"/>
<dbReference type="AlphaFoldDB" id="A0A161YB60"/>
<dbReference type="SMART" id="SM00448">
    <property type="entry name" value="REC"/>
    <property type="match status" value="1"/>
</dbReference>
<dbReference type="InterPro" id="IPR050595">
    <property type="entry name" value="Bact_response_regulator"/>
</dbReference>
<evidence type="ECO:0000313" key="5">
    <source>
        <dbReference type="EMBL" id="KZN55497.1"/>
    </source>
</evidence>
<sequence>MQLSKGKVMIVEDDLEYLALYKEILNTQFDVYTFTCAREALLATEKLKPQTIILDLHLPDITGIEFCEELHKKNLEQSKFEIIFISGETDISQKLKAFEMGAADFLAKPFEIDELKHKIGTSIGRQLNREQLQESIYSNNKAYNKRIKQVSQCNQIMHFYNDITFCSTVHGIAEAFFSLMSSFGLQTSICFRLPKPTCLRDDRIRTAPIEEEIFEILKHAGHIHEFSNRVLINQDNVSFLIKHTPDNSQNFKLVKQNACGLAEAMNAKALELCQQPKNESPICTFPQKLEALRLEVNDYQKDTSRLLTIMMYKITANFQSLNITDQQNQWLTELTKHTLSRIDEASQRLTSSAASLSTEIHKTESSQVRPFSEPKSKP</sequence>
<protein>
    <recommendedName>
        <fullName evidence="4">Response regulatory domain-containing protein</fullName>
    </recommendedName>
</protein>
<dbReference type="RefSeq" id="WP_063360078.1">
    <property type="nucleotide sequence ID" value="NZ_AUXZ01000013.1"/>
</dbReference>
<dbReference type="GO" id="GO:0000160">
    <property type="term" value="P:phosphorelay signal transduction system"/>
    <property type="evidence" value="ECO:0007669"/>
    <property type="project" value="InterPro"/>
</dbReference>
<dbReference type="Pfam" id="PF00072">
    <property type="entry name" value="Response_reg"/>
    <property type="match status" value="1"/>
</dbReference>
<evidence type="ECO:0000256" key="2">
    <source>
        <dbReference type="PROSITE-ProRule" id="PRU00169"/>
    </source>
</evidence>
<evidence type="ECO:0000313" key="6">
    <source>
        <dbReference type="Proteomes" id="UP000076503"/>
    </source>
</evidence>
<feature type="modified residue" description="4-aspartylphosphate" evidence="2">
    <location>
        <position position="55"/>
    </location>
</feature>
<gene>
    <name evidence="5" type="ORF">N476_07145</name>
</gene>
<evidence type="ECO:0000256" key="3">
    <source>
        <dbReference type="SAM" id="MobiDB-lite"/>
    </source>
</evidence>
<dbReference type="SUPFAM" id="SSF52172">
    <property type="entry name" value="CheY-like"/>
    <property type="match status" value="1"/>
</dbReference>
<name>A0A161YB60_9GAMM</name>
<comment type="caution">
    <text evidence="5">The sequence shown here is derived from an EMBL/GenBank/DDBJ whole genome shotgun (WGS) entry which is preliminary data.</text>
</comment>
<reference evidence="5 6" key="1">
    <citation type="submission" date="2013-07" db="EMBL/GenBank/DDBJ databases">
        <title>Comparative Genomic and Metabolomic Analysis of Twelve Strains of Pseudoalteromonas luteoviolacea.</title>
        <authorList>
            <person name="Vynne N.G."/>
            <person name="Mansson M."/>
            <person name="Gram L."/>
        </authorList>
    </citation>
    <scope>NUCLEOTIDE SEQUENCE [LARGE SCALE GENOMIC DNA]</scope>
    <source>
        <strain evidence="5 6">H33</strain>
    </source>
</reference>
<evidence type="ECO:0000259" key="4">
    <source>
        <dbReference type="PROSITE" id="PS50110"/>
    </source>
</evidence>